<accession>A0A453KXH6</accession>
<evidence type="ECO:0000313" key="1">
    <source>
        <dbReference type="EnsemblPlants" id="AET5Gv20547200.10"/>
    </source>
</evidence>
<reference evidence="2" key="1">
    <citation type="journal article" date="2014" name="Science">
        <title>Ancient hybridizations among the ancestral genomes of bread wheat.</title>
        <authorList>
            <consortium name="International Wheat Genome Sequencing Consortium,"/>
            <person name="Marcussen T."/>
            <person name="Sandve S.R."/>
            <person name="Heier L."/>
            <person name="Spannagl M."/>
            <person name="Pfeifer M."/>
            <person name="Jakobsen K.S."/>
            <person name="Wulff B.B."/>
            <person name="Steuernagel B."/>
            <person name="Mayer K.F."/>
            <person name="Olsen O.A."/>
        </authorList>
    </citation>
    <scope>NUCLEOTIDE SEQUENCE [LARGE SCALE GENOMIC DNA]</scope>
    <source>
        <strain evidence="2">cv. AL8/78</strain>
    </source>
</reference>
<evidence type="ECO:0000313" key="2">
    <source>
        <dbReference type="Proteomes" id="UP000015105"/>
    </source>
</evidence>
<proteinExistence type="predicted"/>
<keyword evidence="2" id="KW-1185">Reference proteome</keyword>
<dbReference type="Gramene" id="AET5Gv20547200.10">
    <property type="protein sequence ID" value="AET5Gv20547200.10"/>
    <property type="gene ID" value="AET5Gv20547200"/>
</dbReference>
<reference evidence="1" key="5">
    <citation type="journal article" date="2021" name="G3 (Bethesda)">
        <title>Aegilops tauschii genome assembly Aet v5.0 features greater sequence contiguity and improved annotation.</title>
        <authorList>
            <person name="Wang L."/>
            <person name="Zhu T."/>
            <person name="Rodriguez J.C."/>
            <person name="Deal K.R."/>
            <person name="Dubcovsky J."/>
            <person name="McGuire P.E."/>
            <person name="Lux T."/>
            <person name="Spannagl M."/>
            <person name="Mayer K.F.X."/>
            <person name="Baldrich P."/>
            <person name="Meyers B.C."/>
            <person name="Huo N."/>
            <person name="Gu Y.Q."/>
            <person name="Zhou H."/>
            <person name="Devos K.M."/>
            <person name="Bennetzen J.L."/>
            <person name="Unver T."/>
            <person name="Budak H."/>
            <person name="Gulick P.J."/>
            <person name="Galiba G."/>
            <person name="Kalapos B."/>
            <person name="Nelson D.R."/>
            <person name="Li P."/>
            <person name="You F.M."/>
            <person name="Luo M.C."/>
            <person name="Dvorak J."/>
        </authorList>
    </citation>
    <scope>NUCLEOTIDE SEQUENCE [LARGE SCALE GENOMIC DNA]</scope>
    <source>
        <strain evidence="1">cv. AL8/78</strain>
    </source>
</reference>
<dbReference type="AlphaFoldDB" id="A0A453KXH6"/>
<sequence length="45" mass="5280">MLVTFETRPAFVVQRMHSNSLKLLRARKSKLHPTFIVQAVRSKTR</sequence>
<dbReference type="Proteomes" id="UP000015105">
    <property type="component" value="Chromosome 5D"/>
</dbReference>
<organism evidence="1 2">
    <name type="scientific">Aegilops tauschii subsp. strangulata</name>
    <name type="common">Goatgrass</name>
    <dbReference type="NCBI Taxonomy" id="200361"/>
    <lineage>
        <taxon>Eukaryota</taxon>
        <taxon>Viridiplantae</taxon>
        <taxon>Streptophyta</taxon>
        <taxon>Embryophyta</taxon>
        <taxon>Tracheophyta</taxon>
        <taxon>Spermatophyta</taxon>
        <taxon>Magnoliopsida</taxon>
        <taxon>Liliopsida</taxon>
        <taxon>Poales</taxon>
        <taxon>Poaceae</taxon>
        <taxon>BOP clade</taxon>
        <taxon>Pooideae</taxon>
        <taxon>Triticodae</taxon>
        <taxon>Triticeae</taxon>
        <taxon>Triticinae</taxon>
        <taxon>Aegilops</taxon>
    </lineage>
</organism>
<name>A0A453KXH6_AEGTS</name>
<protein>
    <submittedName>
        <fullName evidence="1">Uncharacterized protein</fullName>
    </submittedName>
</protein>
<reference evidence="1" key="4">
    <citation type="submission" date="2019-03" db="UniProtKB">
        <authorList>
            <consortium name="EnsemblPlants"/>
        </authorList>
    </citation>
    <scope>IDENTIFICATION</scope>
</reference>
<reference evidence="1" key="3">
    <citation type="journal article" date="2017" name="Nature">
        <title>Genome sequence of the progenitor of the wheat D genome Aegilops tauschii.</title>
        <authorList>
            <person name="Luo M.C."/>
            <person name="Gu Y.Q."/>
            <person name="Puiu D."/>
            <person name="Wang H."/>
            <person name="Twardziok S.O."/>
            <person name="Deal K.R."/>
            <person name="Huo N."/>
            <person name="Zhu T."/>
            <person name="Wang L."/>
            <person name="Wang Y."/>
            <person name="McGuire P.E."/>
            <person name="Liu S."/>
            <person name="Long H."/>
            <person name="Ramasamy R.K."/>
            <person name="Rodriguez J.C."/>
            <person name="Van S.L."/>
            <person name="Yuan L."/>
            <person name="Wang Z."/>
            <person name="Xia Z."/>
            <person name="Xiao L."/>
            <person name="Anderson O.D."/>
            <person name="Ouyang S."/>
            <person name="Liang Y."/>
            <person name="Zimin A.V."/>
            <person name="Pertea G."/>
            <person name="Qi P."/>
            <person name="Bennetzen J.L."/>
            <person name="Dai X."/>
            <person name="Dawson M.W."/>
            <person name="Muller H.G."/>
            <person name="Kugler K."/>
            <person name="Rivarola-Duarte L."/>
            <person name="Spannagl M."/>
            <person name="Mayer K.F.X."/>
            <person name="Lu F.H."/>
            <person name="Bevan M.W."/>
            <person name="Leroy P."/>
            <person name="Li P."/>
            <person name="You F.M."/>
            <person name="Sun Q."/>
            <person name="Liu Z."/>
            <person name="Lyons E."/>
            <person name="Wicker T."/>
            <person name="Salzberg S.L."/>
            <person name="Devos K.M."/>
            <person name="Dvorak J."/>
        </authorList>
    </citation>
    <scope>NUCLEOTIDE SEQUENCE [LARGE SCALE GENOMIC DNA]</scope>
    <source>
        <strain evidence="1">cv. AL8/78</strain>
    </source>
</reference>
<reference evidence="2" key="2">
    <citation type="journal article" date="2017" name="Nat. Plants">
        <title>The Aegilops tauschii genome reveals multiple impacts of transposons.</title>
        <authorList>
            <person name="Zhao G."/>
            <person name="Zou C."/>
            <person name="Li K."/>
            <person name="Wang K."/>
            <person name="Li T."/>
            <person name="Gao L."/>
            <person name="Zhang X."/>
            <person name="Wang H."/>
            <person name="Yang Z."/>
            <person name="Liu X."/>
            <person name="Jiang W."/>
            <person name="Mao L."/>
            <person name="Kong X."/>
            <person name="Jiao Y."/>
            <person name="Jia J."/>
        </authorList>
    </citation>
    <scope>NUCLEOTIDE SEQUENCE [LARGE SCALE GENOMIC DNA]</scope>
    <source>
        <strain evidence="2">cv. AL8/78</strain>
    </source>
</reference>
<dbReference type="EnsemblPlants" id="AET5Gv20547200.10">
    <property type="protein sequence ID" value="AET5Gv20547200.10"/>
    <property type="gene ID" value="AET5Gv20547200"/>
</dbReference>